<reference evidence="17" key="1">
    <citation type="submission" date="2025-08" db="UniProtKB">
        <authorList>
            <consortium name="Ensembl"/>
        </authorList>
    </citation>
    <scope>IDENTIFICATION</scope>
</reference>
<feature type="domain" description="JmjC" evidence="16">
    <location>
        <begin position="228"/>
        <end position="384"/>
    </location>
</feature>
<evidence type="ECO:0000256" key="9">
    <source>
        <dbReference type="ARBA" id="ARBA00023004"/>
    </source>
</evidence>
<dbReference type="GeneTree" id="ENSGT00940000158039"/>
<dbReference type="SMART" id="SM00558">
    <property type="entry name" value="JmjC"/>
    <property type="match status" value="1"/>
</dbReference>
<evidence type="ECO:0000313" key="17">
    <source>
        <dbReference type="Ensembl" id="ENSOTSP00005072310.2"/>
    </source>
</evidence>
<keyword evidence="12" id="KW-0539">Nucleus</keyword>
<keyword evidence="11" id="KW-0804">Transcription</keyword>
<evidence type="ECO:0000256" key="12">
    <source>
        <dbReference type="ARBA" id="ARBA00023242"/>
    </source>
</evidence>
<evidence type="ECO:0000256" key="14">
    <source>
        <dbReference type="SAM" id="MobiDB-lite"/>
    </source>
</evidence>
<reference evidence="17" key="2">
    <citation type="submission" date="2025-09" db="UniProtKB">
        <authorList>
            <consortium name="Ensembl"/>
        </authorList>
    </citation>
    <scope>IDENTIFICATION</scope>
</reference>
<organism evidence="17 18">
    <name type="scientific">Oncorhynchus tshawytscha</name>
    <name type="common">Chinook salmon</name>
    <name type="synonym">Salmo tshawytscha</name>
    <dbReference type="NCBI Taxonomy" id="74940"/>
    <lineage>
        <taxon>Eukaryota</taxon>
        <taxon>Metazoa</taxon>
        <taxon>Chordata</taxon>
        <taxon>Craniata</taxon>
        <taxon>Vertebrata</taxon>
        <taxon>Euteleostomi</taxon>
        <taxon>Actinopterygii</taxon>
        <taxon>Neopterygii</taxon>
        <taxon>Teleostei</taxon>
        <taxon>Protacanthopterygii</taxon>
        <taxon>Salmoniformes</taxon>
        <taxon>Salmonidae</taxon>
        <taxon>Salmoninae</taxon>
        <taxon>Oncorhynchus</taxon>
    </lineage>
</organism>
<evidence type="ECO:0000313" key="18">
    <source>
        <dbReference type="Proteomes" id="UP000694402"/>
    </source>
</evidence>
<dbReference type="GO" id="GO:0007420">
    <property type="term" value="P:brain development"/>
    <property type="evidence" value="ECO:0007669"/>
    <property type="project" value="UniProtKB-ARBA"/>
</dbReference>
<keyword evidence="9" id="KW-0408">Iron</keyword>
<dbReference type="SUPFAM" id="SSF57903">
    <property type="entry name" value="FYVE/PHD zinc finger"/>
    <property type="match status" value="1"/>
</dbReference>
<dbReference type="PROSITE" id="PS01359">
    <property type="entry name" value="ZF_PHD_1"/>
    <property type="match status" value="1"/>
</dbReference>
<keyword evidence="4 13" id="KW-0863">Zinc-finger</keyword>
<dbReference type="Pfam" id="PF17811">
    <property type="entry name" value="JHD"/>
    <property type="match status" value="1"/>
</dbReference>
<dbReference type="Pfam" id="PF00628">
    <property type="entry name" value="PHD"/>
    <property type="match status" value="1"/>
</dbReference>
<evidence type="ECO:0000259" key="16">
    <source>
        <dbReference type="PROSITE" id="PS51184"/>
    </source>
</evidence>
<evidence type="ECO:0000256" key="13">
    <source>
        <dbReference type="PROSITE-ProRule" id="PRU00146"/>
    </source>
</evidence>
<dbReference type="InterPro" id="IPR050690">
    <property type="entry name" value="JHDM1_Histone_Demethylase"/>
</dbReference>
<dbReference type="SMART" id="SM00249">
    <property type="entry name" value="PHD"/>
    <property type="match status" value="1"/>
</dbReference>
<evidence type="ECO:0000259" key="15">
    <source>
        <dbReference type="PROSITE" id="PS50016"/>
    </source>
</evidence>
<dbReference type="Ensembl" id="ENSOTST00005078396.2">
    <property type="protein sequence ID" value="ENSOTSP00005072310.2"/>
    <property type="gene ID" value="ENSOTSG00005034158.2"/>
</dbReference>
<dbReference type="InterPro" id="IPR001965">
    <property type="entry name" value="Znf_PHD"/>
</dbReference>
<evidence type="ECO:0000256" key="8">
    <source>
        <dbReference type="ARBA" id="ARBA00023002"/>
    </source>
</evidence>
<keyword evidence="18" id="KW-1185">Reference proteome</keyword>
<evidence type="ECO:0000256" key="7">
    <source>
        <dbReference type="ARBA" id="ARBA00022964"/>
    </source>
</evidence>
<sequence length="760" mass="86209">MEINNLEIDVRDRLAPMAFPCFLSHMIGRKMAAAPLYCVCRQSYDVSRFMIECDLCNDWFHGSCVQVEEHHAVDIDVYHCPNCEPQHGPSLMKKRNNWHRHDYTEQDDGTKPVQAGTSVFVKELQNRTFASGDEILQWMPGEQVTQRYLESHGWQYPIAVSNIEGLGLRLPQPSFSVKDVEQVVGGDKVIDVIDVARQADSKMKLKEFIKYYYKPHRPKVLNVISLEFSDTRMADQVVVPDVAQNMSWVENYWPDDSFFPKPFVQKYCLMGVKNSYTDFHIDFGGTSVWYHVLWGEKVFYMIKPTQANLALYEAWSSSPNQSEVFFGDKVDKCYKCVVRQGTTLLIPTGWIHAVLTSQDCMAFGGNFLHNLNIGMQLRCYEMERRLKTPDLFKFPYFEAICWYVAKNLLETLKELREDNCPPQTYLVEGVKSLISPLKTWLKREVTEPTSEVPDHIRPNRLIKELTKEIRYLEVRSGVPVKSQGSGGGQCPATRSTLERVCPARQARRAARRLREQQEQGPKVPSNLEILELHTREVLRRLVVGPLEEDPTFCPPVHGKFNMVSTASAAAAENPDTHLRLTLHNGRIIRDARRPGSSTASSPVKAGSERSSVGQLKSREEMKTESDQERQHSTMGGEEEPGQLSNPSRGSPERREQHQRRVAGDKSPMDSQGNSSSEAWDNRGPLSLGALSQEASPEADNYQYCDPSMSPPLHPSKRHASNSPPVSNQATKGKRPKKGMATAKQRLGKILKMNRHNGVFV</sequence>
<evidence type="ECO:0000256" key="10">
    <source>
        <dbReference type="ARBA" id="ARBA00023015"/>
    </source>
</evidence>
<keyword evidence="10" id="KW-0805">Transcription regulation</keyword>
<evidence type="ECO:0000256" key="1">
    <source>
        <dbReference type="ARBA" id="ARBA00004123"/>
    </source>
</evidence>
<feature type="region of interest" description="Disordered" evidence="14">
    <location>
        <begin position="584"/>
        <end position="742"/>
    </location>
</feature>
<gene>
    <name evidence="17" type="primary">KDM7A</name>
</gene>
<dbReference type="Pfam" id="PF02373">
    <property type="entry name" value="JmjC"/>
    <property type="match status" value="1"/>
</dbReference>
<accession>A0A8C8M902</accession>
<feature type="compositionally biased region" description="Polar residues" evidence="14">
    <location>
        <begin position="668"/>
        <end position="678"/>
    </location>
</feature>
<evidence type="ECO:0000256" key="3">
    <source>
        <dbReference type="ARBA" id="ARBA00022723"/>
    </source>
</evidence>
<feature type="domain" description="PHD-type" evidence="15">
    <location>
        <begin position="35"/>
        <end position="86"/>
    </location>
</feature>
<comment type="similarity">
    <text evidence="2">Belongs to the JHDM1 histone demethylase family. JHDM1D subfamily.</text>
</comment>
<feature type="compositionally biased region" description="Basic and acidic residues" evidence="14">
    <location>
        <begin position="616"/>
        <end position="631"/>
    </location>
</feature>
<dbReference type="Proteomes" id="UP000694402">
    <property type="component" value="Unassembled WGS sequence"/>
</dbReference>
<evidence type="ECO:0000256" key="2">
    <source>
        <dbReference type="ARBA" id="ARBA00006942"/>
    </source>
</evidence>
<dbReference type="Gene3D" id="1.20.58.1360">
    <property type="match status" value="1"/>
</dbReference>
<dbReference type="GO" id="GO:0005634">
    <property type="term" value="C:nucleus"/>
    <property type="evidence" value="ECO:0007669"/>
    <property type="project" value="UniProtKB-SubCell"/>
</dbReference>
<evidence type="ECO:0000256" key="4">
    <source>
        <dbReference type="ARBA" id="ARBA00022771"/>
    </source>
</evidence>
<keyword evidence="3" id="KW-0479">Metal-binding</keyword>
<dbReference type="PANTHER" id="PTHR23123">
    <property type="entry name" value="PHD/F-BOX CONTAINING PROTEIN"/>
    <property type="match status" value="1"/>
</dbReference>
<proteinExistence type="inferred from homology"/>
<name>A0A8C8M902_ONCTS</name>
<protein>
    <submittedName>
        <fullName evidence="17">Uncharacterized protein</fullName>
    </submittedName>
</protein>
<keyword evidence="7" id="KW-0223">Dioxygenase</keyword>
<evidence type="ECO:0000256" key="5">
    <source>
        <dbReference type="ARBA" id="ARBA00022833"/>
    </source>
</evidence>
<dbReference type="GO" id="GO:0008270">
    <property type="term" value="F:zinc ion binding"/>
    <property type="evidence" value="ECO:0007669"/>
    <property type="project" value="UniProtKB-KW"/>
</dbReference>
<dbReference type="InterPro" id="IPR019786">
    <property type="entry name" value="Zinc_finger_PHD-type_CS"/>
</dbReference>
<dbReference type="PROSITE" id="PS51184">
    <property type="entry name" value="JMJC"/>
    <property type="match status" value="1"/>
</dbReference>
<dbReference type="PROSITE" id="PS50016">
    <property type="entry name" value="ZF_PHD_2"/>
    <property type="match status" value="1"/>
</dbReference>
<keyword evidence="6" id="KW-0156">Chromatin regulator</keyword>
<dbReference type="InterPro" id="IPR003347">
    <property type="entry name" value="JmjC_dom"/>
</dbReference>
<dbReference type="GO" id="GO:0006325">
    <property type="term" value="P:chromatin organization"/>
    <property type="evidence" value="ECO:0007669"/>
    <property type="project" value="UniProtKB-KW"/>
</dbReference>
<comment type="subcellular location">
    <subcellularLocation>
        <location evidence="1">Nucleus</location>
    </subcellularLocation>
</comment>
<dbReference type="FunFam" id="3.30.40.10:FF:000193">
    <property type="entry name" value="lysine-specific demethylase PHF2 isoform X1"/>
    <property type="match status" value="1"/>
</dbReference>
<dbReference type="InterPro" id="IPR019787">
    <property type="entry name" value="Znf_PHD-finger"/>
</dbReference>
<dbReference type="AlphaFoldDB" id="A0A8C8M902"/>
<keyword evidence="5" id="KW-0862">Zinc</keyword>
<dbReference type="InterPro" id="IPR041070">
    <property type="entry name" value="JHD"/>
</dbReference>
<dbReference type="GO" id="GO:0051213">
    <property type="term" value="F:dioxygenase activity"/>
    <property type="evidence" value="ECO:0007669"/>
    <property type="project" value="UniProtKB-KW"/>
</dbReference>
<keyword evidence="8" id="KW-0560">Oxidoreductase</keyword>
<dbReference type="SUPFAM" id="SSF51197">
    <property type="entry name" value="Clavaminate synthase-like"/>
    <property type="match status" value="1"/>
</dbReference>
<evidence type="ECO:0000256" key="6">
    <source>
        <dbReference type="ARBA" id="ARBA00022853"/>
    </source>
</evidence>
<feature type="compositionally biased region" description="Polar residues" evidence="14">
    <location>
        <begin position="720"/>
        <end position="730"/>
    </location>
</feature>
<dbReference type="InterPro" id="IPR011011">
    <property type="entry name" value="Znf_FYVE_PHD"/>
</dbReference>
<evidence type="ECO:0000256" key="11">
    <source>
        <dbReference type="ARBA" id="ARBA00023163"/>
    </source>
</evidence>
<dbReference type="Gene3D" id="2.60.120.650">
    <property type="entry name" value="Cupin"/>
    <property type="match status" value="1"/>
</dbReference>